<keyword evidence="3 8" id="KW-0067">ATP-binding</keyword>
<organism evidence="8 9">
    <name type="scientific">Acinetobacter indicus</name>
    <dbReference type="NCBI Taxonomy" id="756892"/>
    <lineage>
        <taxon>Bacteria</taxon>
        <taxon>Pseudomonadati</taxon>
        <taxon>Pseudomonadota</taxon>
        <taxon>Gammaproteobacteria</taxon>
        <taxon>Moraxellales</taxon>
        <taxon>Moraxellaceae</taxon>
        <taxon>Acinetobacter</taxon>
    </lineage>
</organism>
<dbReference type="PANTHER" id="PTHR19211">
    <property type="entry name" value="ATP-BINDING TRANSPORT PROTEIN-RELATED"/>
    <property type="match status" value="1"/>
</dbReference>
<evidence type="ECO:0000256" key="6">
    <source>
        <dbReference type="SAM" id="Coils"/>
    </source>
</evidence>
<dbReference type="InterPro" id="IPR032781">
    <property type="entry name" value="ABC_tran_Xtn"/>
</dbReference>
<comment type="caution">
    <text evidence="8">The sequence shown here is derived from an EMBL/GenBank/DDBJ whole genome shotgun (WGS) entry which is preliminary data.</text>
</comment>
<evidence type="ECO:0000256" key="1">
    <source>
        <dbReference type="ARBA" id="ARBA00022737"/>
    </source>
</evidence>
<feature type="domain" description="ABC transporter" evidence="7">
    <location>
        <begin position="311"/>
        <end position="527"/>
    </location>
</feature>
<dbReference type="InterPro" id="IPR003439">
    <property type="entry name" value="ABC_transporter-like_ATP-bd"/>
</dbReference>
<evidence type="ECO:0000313" key="9">
    <source>
        <dbReference type="Proteomes" id="UP001284654"/>
    </source>
</evidence>
<evidence type="ECO:0000259" key="7">
    <source>
        <dbReference type="PROSITE" id="PS50893"/>
    </source>
</evidence>
<dbReference type="GO" id="GO:0005524">
    <property type="term" value="F:ATP binding"/>
    <property type="evidence" value="ECO:0007669"/>
    <property type="project" value="UniProtKB-KW"/>
</dbReference>
<evidence type="ECO:0000256" key="3">
    <source>
        <dbReference type="ARBA" id="ARBA00022840"/>
    </source>
</evidence>
<dbReference type="AlphaFoldDB" id="A0AAW8YV02"/>
<evidence type="ECO:0000313" key="8">
    <source>
        <dbReference type="EMBL" id="MDV4314221.1"/>
    </source>
</evidence>
<protein>
    <recommendedName>
        <fullName evidence="5">Probable ATP-binding protein YheS</fullName>
    </recommendedName>
</protein>
<keyword evidence="2" id="KW-0547">Nucleotide-binding</keyword>
<evidence type="ECO:0000256" key="2">
    <source>
        <dbReference type="ARBA" id="ARBA00022741"/>
    </source>
</evidence>
<feature type="coiled-coil region" evidence="6">
    <location>
        <begin position="607"/>
        <end position="641"/>
    </location>
</feature>
<dbReference type="Gene3D" id="3.40.50.300">
    <property type="entry name" value="P-loop containing nucleotide triphosphate hydrolases"/>
    <property type="match status" value="2"/>
</dbReference>
<dbReference type="SUPFAM" id="SSF52540">
    <property type="entry name" value="P-loop containing nucleoside triphosphate hydrolases"/>
    <property type="match status" value="2"/>
</dbReference>
<dbReference type="NCBIfam" id="NF000355">
    <property type="entry name" value="ribo_prot_ABC_F"/>
    <property type="match status" value="1"/>
</dbReference>
<dbReference type="InterPro" id="IPR027417">
    <property type="entry name" value="P-loop_NTPase"/>
</dbReference>
<dbReference type="Proteomes" id="UP001284654">
    <property type="component" value="Unassembled WGS sequence"/>
</dbReference>
<dbReference type="PROSITE" id="PS00211">
    <property type="entry name" value="ABC_TRANSPORTER_1"/>
    <property type="match status" value="2"/>
</dbReference>
<dbReference type="Gene3D" id="1.10.287.1490">
    <property type="match status" value="1"/>
</dbReference>
<evidence type="ECO:0000256" key="5">
    <source>
        <dbReference type="ARBA" id="ARBA00069073"/>
    </source>
</evidence>
<dbReference type="InterPro" id="IPR050611">
    <property type="entry name" value="ABCF"/>
</dbReference>
<dbReference type="EMBL" id="JAWJYY010000001">
    <property type="protein sequence ID" value="MDV4314221.1"/>
    <property type="molecule type" value="Genomic_DNA"/>
</dbReference>
<comment type="similarity">
    <text evidence="4">Belongs to the ABC transporter superfamily. ABCF family. YheS subfamily.</text>
</comment>
<dbReference type="CDD" id="cd03221">
    <property type="entry name" value="ABCF_EF-3"/>
    <property type="match status" value="2"/>
</dbReference>
<gene>
    <name evidence="8" type="ORF">MSG88_00030</name>
</gene>
<dbReference type="PANTHER" id="PTHR19211:SF14">
    <property type="entry name" value="ATP-BINDING CASSETTE SUB-FAMILY F MEMBER 1"/>
    <property type="match status" value="1"/>
</dbReference>
<feature type="domain" description="ABC transporter" evidence="7">
    <location>
        <begin position="2"/>
        <end position="245"/>
    </location>
</feature>
<dbReference type="Pfam" id="PF00005">
    <property type="entry name" value="ABC_tran"/>
    <property type="match status" value="2"/>
</dbReference>
<proteinExistence type="inferred from homology"/>
<evidence type="ECO:0000256" key="4">
    <source>
        <dbReference type="ARBA" id="ARBA00061571"/>
    </source>
</evidence>
<dbReference type="Pfam" id="PF12848">
    <property type="entry name" value="ABC_tran_Xtn"/>
    <property type="match status" value="1"/>
</dbReference>
<dbReference type="GO" id="GO:0016887">
    <property type="term" value="F:ATP hydrolysis activity"/>
    <property type="evidence" value="ECO:0007669"/>
    <property type="project" value="InterPro"/>
</dbReference>
<dbReference type="PROSITE" id="PS50893">
    <property type="entry name" value="ABC_TRANSPORTER_2"/>
    <property type="match status" value="2"/>
</dbReference>
<keyword evidence="1" id="KW-0677">Repeat</keyword>
<dbReference type="FunFam" id="3.40.50.300:FF:002053">
    <property type="entry name" value="ABC transporter ATP-binding protein"/>
    <property type="match status" value="1"/>
</dbReference>
<keyword evidence="6" id="KW-0175">Coiled coil</keyword>
<name>A0AAW8YV02_9GAMM</name>
<dbReference type="SMART" id="SM00382">
    <property type="entry name" value="AAA"/>
    <property type="match status" value="2"/>
</dbReference>
<accession>A0AAW8YV02</accession>
<dbReference type="InterPro" id="IPR017871">
    <property type="entry name" value="ABC_transporter-like_CS"/>
</dbReference>
<dbReference type="FunFam" id="3.40.50.300:FF:000011">
    <property type="entry name" value="Putative ABC transporter ATP-binding component"/>
    <property type="match status" value="1"/>
</dbReference>
<reference evidence="8" key="1">
    <citation type="submission" date="2023-10" db="EMBL/GenBank/DDBJ databases">
        <authorList>
            <person name="Sykes E.M.E."/>
            <person name="Khan I.U.H."/>
            <person name="Kumar A."/>
        </authorList>
    </citation>
    <scope>NUCLEOTIDE SEQUENCE</scope>
    <source>
        <strain evidence="8">IK5</strain>
    </source>
</reference>
<sequence>MIQFDQVSLRRGGRVLFQKASMQIHPGWKVGLTGVNGAGKSTLFAALLGELGADEGSLTRPSGWTVAHMAQEVKALDMPALDFVLSGDEEYWQIQKQLAQPEQLSNSELAQLHGRFDEIHGYSAPSKAAQLMAGLGFMEHQLRLDVSSFSGGWRMRLNLARTLMSRSDLLLLDEPTNHLDLDAILWLEDWLNAYEGTLILISHDRDFLDAVTDHILHIENQELTLYTGNYSTFEVTRSERLAQQQQAFEKQVEARAHLQKFIDRFKAKATKARQAQSRIKQLEKMQLLAPAHVDTPFTFTFREPTKMSSPLLTLDQAEIGYPGKSIASKISLQITPSSRIGLLGMNGAGKSTLIKSLVGDLALLNGQRKASELLNIGYFAQHQMDALDGQASPMLQLSRLADKQISEATLRSFLGSFGFSGERMDTPCESFSGGERARLALALIVWQRPNVLILDEPTNHLDLDMRHALSMALQDFEGAVVLVSHERQLIASVCDDLLLVHAGRCTEFSGDLQDYAKWLREARQQQINAQTALAQASASTNKTAAPAKVDKEAQRKLAAQRREETRPLRKKIEQCESQIEKIQPRLASIEEQLADSSLYEASRKEDLLKLMNEQTSLKATLEQAEETMLELMMELETLEQSFQNS</sequence>
<dbReference type="InterPro" id="IPR003593">
    <property type="entry name" value="AAA+_ATPase"/>
</dbReference>
<dbReference type="RefSeq" id="WP_104492403.1">
    <property type="nucleotide sequence ID" value="NZ_CP045127.1"/>
</dbReference>